<keyword evidence="3" id="KW-0812">Transmembrane</keyword>
<dbReference type="Proteomes" id="UP001595871">
    <property type="component" value="Unassembled WGS sequence"/>
</dbReference>
<organism evidence="5 6">
    <name type="scientific">Streptomyces flavovirens</name>
    <dbReference type="NCBI Taxonomy" id="52258"/>
    <lineage>
        <taxon>Bacteria</taxon>
        <taxon>Bacillati</taxon>
        <taxon>Actinomycetota</taxon>
        <taxon>Actinomycetes</taxon>
        <taxon>Kitasatosporales</taxon>
        <taxon>Streptomycetaceae</taxon>
        <taxon>Streptomyces</taxon>
    </lineage>
</organism>
<proteinExistence type="predicted"/>
<evidence type="ECO:0000256" key="3">
    <source>
        <dbReference type="SAM" id="Phobius"/>
    </source>
</evidence>
<dbReference type="NCBIfam" id="TIGR01167">
    <property type="entry name" value="LPXTG_anchor"/>
    <property type="match status" value="1"/>
</dbReference>
<protein>
    <submittedName>
        <fullName evidence="5">LPXTG cell wall anchor domain-containing protein</fullName>
    </submittedName>
</protein>
<dbReference type="EMBL" id="JBHSCF010000002">
    <property type="protein sequence ID" value="MFC4184906.1"/>
    <property type="molecule type" value="Genomic_DNA"/>
</dbReference>
<gene>
    <name evidence="5" type="ORF">ACFO3R_00595</name>
</gene>
<feature type="chain" id="PRO_5046988909" evidence="4">
    <location>
        <begin position="30"/>
        <end position="431"/>
    </location>
</feature>
<keyword evidence="3" id="KW-1133">Transmembrane helix</keyword>
<feature type="compositionally biased region" description="Low complexity" evidence="2">
    <location>
        <begin position="382"/>
        <end position="395"/>
    </location>
</feature>
<name>A0ABV8MZG8_9ACTN</name>
<feature type="signal peptide" evidence="4">
    <location>
        <begin position="1"/>
        <end position="29"/>
    </location>
</feature>
<reference evidence="6" key="1">
    <citation type="journal article" date="2019" name="Int. J. Syst. Evol. Microbiol.">
        <title>The Global Catalogue of Microorganisms (GCM) 10K type strain sequencing project: providing services to taxonomists for standard genome sequencing and annotation.</title>
        <authorList>
            <consortium name="The Broad Institute Genomics Platform"/>
            <consortium name="The Broad Institute Genome Sequencing Center for Infectious Disease"/>
            <person name="Wu L."/>
            <person name="Ma J."/>
        </authorList>
    </citation>
    <scope>NUCLEOTIDE SEQUENCE [LARGE SCALE GENOMIC DNA]</scope>
    <source>
        <strain evidence="6">CCM 3243</strain>
    </source>
</reference>
<accession>A0ABV8MZG8</accession>
<evidence type="ECO:0000256" key="4">
    <source>
        <dbReference type="SAM" id="SignalP"/>
    </source>
</evidence>
<evidence type="ECO:0000256" key="2">
    <source>
        <dbReference type="SAM" id="MobiDB-lite"/>
    </source>
</evidence>
<feature type="transmembrane region" description="Helical" evidence="3">
    <location>
        <begin position="400"/>
        <end position="422"/>
    </location>
</feature>
<dbReference type="RefSeq" id="WP_307817171.1">
    <property type="nucleotide sequence ID" value="NZ_BAAAYA010000012.1"/>
</dbReference>
<feature type="region of interest" description="Disordered" evidence="2">
    <location>
        <begin position="335"/>
        <end position="395"/>
    </location>
</feature>
<feature type="compositionally biased region" description="Low complexity" evidence="2">
    <location>
        <begin position="336"/>
        <end position="352"/>
    </location>
</feature>
<keyword evidence="4" id="KW-0732">Signal</keyword>
<evidence type="ECO:0000313" key="5">
    <source>
        <dbReference type="EMBL" id="MFC4184906.1"/>
    </source>
</evidence>
<comment type="caution">
    <text evidence="5">The sequence shown here is derived from an EMBL/GenBank/DDBJ whole genome shotgun (WGS) entry which is preliminary data.</text>
</comment>
<keyword evidence="6" id="KW-1185">Reference proteome</keyword>
<keyword evidence="3" id="KW-0472">Membrane</keyword>
<feature type="coiled-coil region" evidence="1">
    <location>
        <begin position="103"/>
        <end position="130"/>
    </location>
</feature>
<keyword evidence="1" id="KW-0175">Coiled coil</keyword>
<evidence type="ECO:0000313" key="6">
    <source>
        <dbReference type="Proteomes" id="UP001595871"/>
    </source>
</evidence>
<sequence length="431" mass="43609">MKLRRSLAVAAAVAVATPVALFAATPALATGTSTAQTQNQPTYAELVRAADDAKEAYEEAVTVKEVALKKLRVTMDALDSDTHPLKAAVLVANKAGQEATAAQAAAEKAVAGAEAALEAAEGDTEKADAQQALETAQADLTGAVEAQRKAGAEAKKANAALSDARIAAAREYSLVQDAPATTLKAKEAADAALAAAKECVRENGLTALALGLPSEVAAGTTTGFTLRVTNGTDRTLTVDPLAFVHVEGEGPHEKSRLEVEWSNGSDWQALTGNGAEHIAHIDVMKPGEQHDVKLRMRAGSAAESGEAFALFAGDASDAYNPCVLGPMKRYDFTLLPTGGKPGPAEEAEPGLPGDDDDKRPGAAKPGSDTGHSAQGGGTSEQAAATGTDTDGALAETGSSWTAPVALAGAAAVALGAGAVFAVRRRKATGTV</sequence>
<evidence type="ECO:0000256" key="1">
    <source>
        <dbReference type="SAM" id="Coils"/>
    </source>
</evidence>